<comment type="caution">
    <text evidence="1">The sequence shown here is derived from an EMBL/GenBank/DDBJ whole genome shotgun (WGS) entry which is preliminary data.</text>
</comment>
<reference evidence="1" key="2">
    <citation type="journal article" date="2014" name="ISME J.">
        <title>Microbial stratification in low pH oxic and suboxic macroscopic growths along an acid mine drainage.</title>
        <authorList>
            <person name="Mendez-Garcia C."/>
            <person name="Mesa V."/>
            <person name="Sprenger R.R."/>
            <person name="Richter M."/>
            <person name="Diez M.S."/>
            <person name="Solano J."/>
            <person name="Bargiela R."/>
            <person name="Golyshina O.V."/>
            <person name="Manteca A."/>
            <person name="Ramos J.L."/>
            <person name="Gallego J.R."/>
            <person name="Llorente I."/>
            <person name="Martins Dos Santos V.A."/>
            <person name="Jensen O.N."/>
            <person name="Pelaez A.I."/>
            <person name="Sanchez J."/>
            <person name="Ferrer M."/>
        </authorList>
    </citation>
    <scope>NUCLEOTIDE SEQUENCE</scope>
</reference>
<accession>T1AXV5</accession>
<dbReference type="EMBL" id="AUZX01010566">
    <property type="protein sequence ID" value="EQD46920.1"/>
    <property type="molecule type" value="Genomic_DNA"/>
</dbReference>
<dbReference type="InterPro" id="IPR011990">
    <property type="entry name" value="TPR-like_helical_dom_sf"/>
</dbReference>
<dbReference type="Gene3D" id="1.25.40.10">
    <property type="entry name" value="Tetratricopeptide repeat domain"/>
    <property type="match status" value="1"/>
</dbReference>
<name>T1AXV5_9ZZZZ</name>
<evidence type="ECO:0000313" key="1">
    <source>
        <dbReference type="EMBL" id="EQD46920.1"/>
    </source>
</evidence>
<sequence length="184" mass="20321">KGLAAANRAVARAEEISHPNSLGYALSFLAYLKILLQDPKGAEETALRSLKLADRYGYYQWELVARIAHIYATGSRESFTECRTTVRNISSVLSGLSSLFFLVEAMTALRSGLFSEARETAREGLEESRRSGASVFDPEFLRIEGEALFALDPQRREEAAHLFRTAIAKASSSHAVLFAFRSAL</sequence>
<protein>
    <submittedName>
        <fullName evidence="1">ATPase-like protein</fullName>
    </submittedName>
</protein>
<dbReference type="AlphaFoldDB" id="T1AXV5"/>
<organism evidence="1">
    <name type="scientific">mine drainage metagenome</name>
    <dbReference type="NCBI Taxonomy" id="410659"/>
    <lineage>
        <taxon>unclassified sequences</taxon>
        <taxon>metagenomes</taxon>
        <taxon>ecological metagenomes</taxon>
    </lineage>
</organism>
<feature type="non-terminal residue" evidence="1">
    <location>
        <position position="184"/>
    </location>
</feature>
<feature type="non-terminal residue" evidence="1">
    <location>
        <position position="1"/>
    </location>
</feature>
<gene>
    <name evidence="1" type="ORF">B1A_14394</name>
</gene>
<proteinExistence type="predicted"/>
<reference evidence="1" key="1">
    <citation type="submission" date="2013-08" db="EMBL/GenBank/DDBJ databases">
        <authorList>
            <person name="Mendez C."/>
            <person name="Richter M."/>
            <person name="Ferrer M."/>
            <person name="Sanchez J."/>
        </authorList>
    </citation>
    <scope>NUCLEOTIDE SEQUENCE</scope>
</reference>